<evidence type="ECO:0000313" key="1">
    <source>
        <dbReference type="EMBL" id="QWQ21790.1"/>
    </source>
</evidence>
<organism evidence="1 2">
    <name type="scientific">Providencia rettgeri</name>
    <dbReference type="NCBI Taxonomy" id="587"/>
    <lineage>
        <taxon>Bacteria</taxon>
        <taxon>Pseudomonadati</taxon>
        <taxon>Pseudomonadota</taxon>
        <taxon>Gammaproteobacteria</taxon>
        <taxon>Enterobacterales</taxon>
        <taxon>Morganellaceae</taxon>
        <taxon>Providencia</taxon>
    </lineage>
</organism>
<dbReference type="RefSeq" id="WP_140171153.1">
    <property type="nucleotide sequence ID" value="NZ_CAHPQZ010000069.1"/>
</dbReference>
<gene>
    <name evidence="1" type="ORF">KOF27_05500</name>
</gene>
<accession>A0AAJ4TJC8</accession>
<protein>
    <submittedName>
        <fullName evidence="1">Uncharacterized protein</fullName>
    </submittedName>
</protein>
<evidence type="ECO:0000313" key="2">
    <source>
        <dbReference type="Proteomes" id="UP000682358"/>
    </source>
</evidence>
<dbReference type="Proteomes" id="UP000682358">
    <property type="component" value="Chromosome"/>
</dbReference>
<name>A0AAJ4TJC8_PRORE</name>
<dbReference type="EMBL" id="CP076405">
    <property type="protein sequence ID" value="QWQ21790.1"/>
    <property type="molecule type" value="Genomic_DNA"/>
</dbReference>
<dbReference type="AlphaFoldDB" id="A0AAJ4TJC8"/>
<sequence length="86" mass="10151">MKLKDITEAKIYVAVSKMRNRKVRERWEKQAEAAKRKGKEIPAYSEAQVTTATKEKHLAIIMKSLLRTAEREWKWSEGMHILRLII</sequence>
<reference evidence="1" key="1">
    <citation type="submission" date="2021-06" db="EMBL/GenBank/DDBJ databases">
        <title>Emergence of genetically related NDM-1-producing Providencia rettgeri strains in Argentina.</title>
        <authorList>
            <person name="Pasteran F."/>
            <person name="Meo A."/>
            <person name="Gomez S."/>
            <person name="Derdoy L."/>
            <person name="Albronoz E."/>
            <person name="Faccone D."/>
            <person name="Guerriero L."/>
            <person name="Archuby D."/>
            <person name="Tarzia A."/>
            <person name="Lopez M."/>
            <person name="Corso A."/>
        </authorList>
    </citation>
    <scope>NUCLEOTIDE SEQUENCE</scope>
    <source>
        <strain evidence="1">PreM15628</strain>
    </source>
</reference>
<proteinExistence type="predicted"/>